<reference evidence="1 3" key="1">
    <citation type="submission" date="2016-02" db="EMBL/GenBank/DDBJ databases">
        <authorList>
            <person name="Wen L."/>
            <person name="He K."/>
            <person name="Yang H."/>
        </authorList>
    </citation>
    <scope>NUCLEOTIDE SEQUENCE [LARGE SCALE GENOMIC DNA]</scope>
</reference>
<gene>
    <name evidence="1" type="ORF">DNAM5_2</name>
    <name evidence="2" type="ORF">DNAM5_304</name>
</gene>
<name>A0A143FKK6_9CAUD</name>
<organism evidence="1 3">
    <name type="scientific">Bacillus phage Vinny</name>
    <dbReference type="NCBI Taxonomy" id="1805955"/>
    <lineage>
        <taxon>Viruses</taxon>
        <taxon>Duplodnaviria</taxon>
        <taxon>Heunggongvirae</taxon>
        <taxon>Uroviricota</taxon>
        <taxon>Caudoviricetes</taxon>
        <taxon>Herelleviridae</taxon>
        <taxon>Bastillevirinae</taxon>
        <taxon>Bastillevirus</taxon>
        <taxon>Bastillevirus evoli</taxon>
    </lineage>
</organism>
<evidence type="ECO:0000313" key="3">
    <source>
        <dbReference type="Proteomes" id="UP000225538"/>
    </source>
</evidence>
<dbReference type="EMBL" id="KU737346">
    <property type="protein sequence ID" value="AMW62047.1"/>
    <property type="molecule type" value="Genomic_DNA"/>
</dbReference>
<proteinExistence type="predicted"/>
<protein>
    <submittedName>
        <fullName evidence="1">Uncharacterized protein</fullName>
    </submittedName>
</protein>
<evidence type="ECO:0000313" key="2">
    <source>
        <dbReference type="EMBL" id="AMW62047.1"/>
    </source>
</evidence>
<dbReference type="EMBL" id="KU737346">
    <property type="protein sequence ID" value="AMW61753.1"/>
    <property type="molecule type" value="Genomic_DNA"/>
</dbReference>
<sequence>MLTAKMELAIIELKGIANHAHFLADQWEQGIAYNTDIVNDIHDKLIKASEHIEGAFNTTRNGIIAIEMQFIESRIKQVYHGIYIGDRVTSTGLSHLAEAAYQTCNTITQYAMEVYAN</sequence>
<dbReference type="Proteomes" id="UP000225538">
    <property type="component" value="Segment"/>
</dbReference>
<evidence type="ECO:0000313" key="1">
    <source>
        <dbReference type="EMBL" id="AMW61753.1"/>
    </source>
</evidence>
<accession>A0A143FKK6</accession>